<evidence type="ECO:0000313" key="1">
    <source>
        <dbReference type="EMBL" id="CUS44105.1"/>
    </source>
</evidence>
<organism evidence="1">
    <name type="scientific">hydrothermal vent metagenome</name>
    <dbReference type="NCBI Taxonomy" id="652676"/>
    <lineage>
        <taxon>unclassified sequences</taxon>
        <taxon>metagenomes</taxon>
        <taxon>ecological metagenomes</taxon>
    </lineage>
</organism>
<sequence>MVRRSDGDVRTISASPVLTRASLRTHVSPSRDSSLTEIVFPAESWRVSLRRDRWSGP</sequence>
<dbReference type="AlphaFoldDB" id="A0A160TGW9"/>
<name>A0A160TGW9_9ZZZZ</name>
<gene>
    <name evidence="1" type="ORF">MGWOODY_Smn2417</name>
</gene>
<accession>A0A160TGW9</accession>
<dbReference type="EMBL" id="CZQE01000113">
    <property type="protein sequence ID" value="CUS44105.1"/>
    <property type="molecule type" value="Genomic_DNA"/>
</dbReference>
<proteinExistence type="predicted"/>
<protein>
    <submittedName>
        <fullName evidence="1">Uncharacterized protein</fullName>
    </submittedName>
</protein>
<reference evidence="1" key="1">
    <citation type="submission" date="2015-10" db="EMBL/GenBank/DDBJ databases">
        <authorList>
            <person name="Gilbert D.G."/>
        </authorList>
    </citation>
    <scope>NUCLEOTIDE SEQUENCE</scope>
</reference>